<dbReference type="PANTHER" id="PTHR43133:SF8">
    <property type="entry name" value="RNA POLYMERASE SIGMA FACTOR HI_1459-RELATED"/>
    <property type="match status" value="1"/>
</dbReference>
<dbReference type="RefSeq" id="WP_072301130.1">
    <property type="nucleotide sequence ID" value="NZ_FPIP01000010.1"/>
</dbReference>
<dbReference type="Gene3D" id="1.10.10.10">
    <property type="entry name" value="Winged helix-like DNA-binding domain superfamily/Winged helix DNA-binding domain"/>
    <property type="match status" value="1"/>
</dbReference>
<comment type="similarity">
    <text evidence="1">Belongs to the sigma-70 factor family. ECF subfamily.</text>
</comment>
<dbReference type="Proteomes" id="UP000183461">
    <property type="component" value="Unassembled WGS sequence"/>
</dbReference>
<name>A0A1K1PRA1_RUMFL</name>
<dbReference type="EMBL" id="FPIP01000010">
    <property type="protein sequence ID" value="SFW50065.1"/>
    <property type="molecule type" value="Genomic_DNA"/>
</dbReference>
<dbReference type="SUPFAM" id="SSF88946">
    <property type="entry name" value="Sigma2 domain of RNA polymerase sigma factors"/>
    <property type="match status" value="1"/>
</dbReference>
<gene>
    <name evidence="7" type="ORF">SAMN02910280_0062</name>
</gene>
<dbReference type="AlphaFoldDB" id="A0A1K1PRA1"/>
<keyword evidence="2" id="KW-0805">Transcription regulation</keyword>
<keyword evidence="4" id="KW-0238">DNA-binding</keyword>
<evidence type="ECO:0000313" key="8">
    <source>
        <dbReference type="Proteomes" id="UP000183461"/>
    </source>
</evidence>
<dbReference type="InterPro" id="IPR013324">
    <property type="entry name" value="RNA_pol_sigma_r3/r4-like"/>
</dbReference>
<keyword evidence="5" id="KW-0804">Transcription</keyword>
<dbReference type="InterPro" id="IPR039425">
    <property type="entry name" value="RNA_pol_sigma-70-like"/>
</dbReference>
<feature type="domain" description="RNA polymerase sigma factor 70 region 4 type 2" evidence="6">
    <location>
        <begin position="127"/>
        <end position="177"/>
    </location>
</feature>
<dbReference type="NCBIfam" id="TIGR02937">
    <property type="entry name" value="sigma70-ECF"/>
    <property type="match status" value="1"/>
</dbReference>
<evidence type="ECO:0000256" key="1">
    <source>
        <dbReference type="ARBA" id="ARBA00010641"/>
    </source>
</evidence>
<proteinExistence type="inferred from homology"/>
<dbReference type="InterPro" id="IPR014284">
    <property type="entry name" value="RNA_pol_sigma-70_dom"/>
</dbReference>
<dbReference type="Pfam" id="PF08281">
    <property type="entry name" value="Sigma70_r4_2"/>
    <property type="match status" value="1"/>
</dbReference>
<dbReference type="GO" id="GO:0016987">
    <property type="term" value="F:sigma factor activity"/>
    <property type="evidence" value="ECO:0007669"/>
    <property type="project" value="UniProtKB-KW"/>
</dbReference>
<dbReference type="InterPro" id="IPR013325">
    <property type="entry name" value="RNA_pol_sigma_r2"/>
</dbReference>
<sequence>MTNEELQNAARESKEKAQRAIFDQYFSYVYTIIFSKLRSCASREDIEECVGDVFSDIYIYYEENKAGNGDISGFVGTVARRKAINVFNRITRRSVPAVSVDSEEAADIEAPDNTVETVERRELRSTLLSCIERLGEPDSTIIMQKYFFDRSSKEIGELVSMTPENVRVRSGRALDKLRKQLEKLGIKE</sequence>
<evidence type="ECO:0000256" key="4">
    <source>
        <dbReference type="ARBA" id="ARBA00023125"/>
    </source>
</evidence>
<evidence type="ECO:0000256" key="3">
    <source>
        <dbReference type="ARBA" id="ARBA00023082"/>
    </source>
</evidence>
<organism evidence="7 8">
    <name type="scientific">Ruminococcus flavefaciens</name>
    <dbReference type="NCBI Taxonomy" id="1265"/>
    <lineage>
        <taxon>Bacteria</taxon>
        <taxon>Bacillati</taxon>
        <taxon>Bacillota</taxon>
        <taxon>Clostridia</taxon>
        <taxon>Eubacteriales</taxon>
        <taxon>Oscillospiraceae</taxon>
        <taxon>Ruminococcus</taxon>
    </lineage>
</organism>
<dbReference type="InterPro" id="IPR013249">
    <property type="entry name" value="RNA_pol_sigma70_r4_t2"/>
</dbReference>
<dbReference type="GO" id="GO:0006352">
    <property type="term" value="P:DNA-templated transcription initiation"/>
    <property type="evidence" value="ECO:0007669"/>
    <property type="project" value="InterPro"/>
</dbReference>
<accession>A0A1K1PRA1</accession>
<dbReference type="SUPFAM" id="SSF88659">
    <property type="entry name" value="Sigma3 and sigma4 domains of RNA polymerase sigma factors"/>
    <property type="match status" value="1"/>
</dbReference>
<evidence type="ECO:0000259" key="6">
    <source>
        <dbReference type="Pfam" id="PF08281"/>
    </source>
</evidence>
<dbReference type="GO" id="GO:0003677">
    <property type="term" value="F:DNA binding"/>
    <property type="evidence" value="ECO:0007669"/>
    <property type="project" value="UniProtKB-KW"/>
</dbReference>
<keyword evidence="3" id="KW-0731">Sigma factor</keyword>
<reference evidence="8" key="1">
    <citation type="submission" date="2016-11" db="EMBL/GenBank/DDBJ databases">
        <authorList>
            <person name="Varghese N."/>
            <person name="Submissions S."/>
        </authorList>
    </citation>
    <scope>NUCLEOTIDE SEQUENCE [LARGE SCALE GENOMIC DNA]</scope>
    <source>
        <strain evidence="8">YL228</strain>
    </source>
</reference>
<dbReference type="Gene3D" id="1.10.1740.10">
    <property type="match status" value="1"/>
</dbReference>
<dbReference type="PANTHER" id="PTHR43133">
    <property type="entry name" value="RNA POLYMERASE ECF-TYPE SIGMA FACTO"/>
    <property type="match status" value="1"/>
</dbReference>
<evidence type="ECO:0000313" key="7">
    <source>
        <dbReference type="EMBL" id="SFW50065.1"/>
    </source>
</evidence>
<evidence type="ECO:0000256" key="2">
    <source>
        <dbReference type="ARBA" id="ARBA00023015"/>
    </source>
</evidence>
<evidence type="ECO:0000256" key="5">
    <source>
        <dbReference type="ARBA" id="ARBA00023163"/>
    </source>
</evidence>
<dbReference type="InterPro" id="IPR036388">
    <property type="entry name" value="WH-like_DNA-bd_sf"/>
</dbReference>
<protein>
    <submittedName>
        <fullName evidence="7">RNA polymerase sigma-70 factor, ECF subfamily</fullName>
    </submittedName>
</protein>